<dbReference type="InterPro" id="IPR005115">
    <property type="entry name" value="Gly_transporter"/>
</dbReference>
<dbReference type="Gene3D" id="3.40.190.10">
    <property type="entry name" value="Periplasmic binding protein-like II"/>
    <property type="match status" value="2"/>
</dbReference>
<feature type="signal peptide" evidence="8">
    <location>
        <begin position="1"/>
        <end position="26"/>
    </location>
</feature>
<dbReference type="SMART" id="SM00062">
    <property type="entry name" value="PBPb"/>
    <property type="match status" value="1"/>
</dbReference>
<evidence type="ECO:0000256" key="8">
    <source>
        <dbReference type="SAM" id="SignalP"/>
    </source>
</evidence>
<feature type="transmembrane region" description="Helical" evidence="7">
    <location>
        <begin position="488"/>
        <end position="510"/>
    </location>
</feature>
<keyword evidence="4 7" id="KW-0812">Transmembrane</keyword>
<keyword evidence="6 7" id="KW-0472">Membrane</keyword>
<dbReference type="PANTHER" id="PTHR30506:SF3">
    <property type="entry name" value="UPF0126 INNER MEMBRANE PROTEIN YADS-RELATED"/>
    <property type="match status" value="1"/>
</dbReference>
<dbReference type="EMBL" id="JARGEQ010000040">
    <property type="protein sequence ID" value="MDF1585747.1"/>
    <property type="molecule type" value="Genomic_DNA"/>
</dbReference>
<accession>A0AAP3XQW4</accession>
<keyword evidence="5 7" id="KW-1133">Transmembrane helix</keyword>
<keyword evidence="8" id="KW-0732">Signal</keyword>
<sequence length="518" mass="55712">MGERWGLRVVLLWVALLAAAGAGAHAAEMVDGQGNRLPVLRGGWTLWNPYQFVQPRQAERVEATVAELYGIDVDITNAVAREAGFAVEYRFRPWQAHLAQLRAGEADIASGATPLLAGPENLVASIPYRSATTVLYLRRDEAAVAGLDSVTALLRALRTTSFRLGVIGGAAYPDAALNAWLADPANQGRIVPADNDYESFRNLIGGRVDGLLTDRLAGMAASWRGGWERQVALQDLALSGEVAFLFNGTTVPPGTVDRFDAAIETLQQQGGIERLITRYQLPVLMGRVMDNGWFKAMDIVGTVAFALSGVIIAVRERYSLLGAMVLAALPAVGGGTLRDLLVGREPLGVLASPLYLGLVIGTVLAGFLVVRLVHLAERRSGRPLALRSPARQRARRHLYEVSDAIGLAAFTVTGVAVAISSRTEPLWLWAPLLAMLTGAGGGILRDLVRQADRIDSLHDAFYAEVPLIWGFLLIAVLLLAGPTLDPDLFFVAVLVTIFGAFWTRIAVVFLRIKSPAFA</sequence>
<feature type="transmembrane region" description="Helical" evidence="7">
    <location>
        <begin position="397"/>
        <end position="420"/>
    </location>
</feature>
<comment type="similarity">
    <text evidence="2">Belongs to the UPF0126 family.</text>
</comment>
<evidence type="ECO:0000256" key="6">
    <source>
        <dbReference type="ARBA" id="ARBA00023136"/>
    </source>
</evidence>
<protein>
    <submittedName>
        <fullName evidence="10">TRIC cation channel family protein</fullName>
    </submittedName>
</protein>
<dbReference type="PANTHER" id="PTHR30506">
    <property type="entry name" value="INNER MEMBRANE PROTEIN"/>
    <property type="match status" value="1"/>
</dbReference>
<comment type="caution">
    <text evidence="10">The sequence shown here is derived from an EMBL/GenBank/DDBJ whole genome shotgun (WGS) entry which is preliminary data.</text>
</comment>
<dbReference type="RefSeq" id="WP_327788162.1">
    <property type="nucleotide sequence ID" value="NZ_JARGEQ010000040.1"/>
</dbReference>
<evidence type="ECO:0000313" key="10">
    <source>
        <dbReference type="EMBL" id="MDF1585747.1"/>
    </source>
</evidence>
<evidence type="ECO:0000256" key="3">
    <source>
        <dbReference type="ARBA" id="ARBA00022475"/>
    </source>
</evidence>
<dbReference type="Pfam" id="PF03458">
    <property type="entry name" value="Gly_transporter"/>
    <property type="match status" value="2"/>
</dbReference>
<feature type="transmembrane region" description="Helical" evidence="7">
    <location>
        <begin position="354"/>
        <end position="376"/>
    </location>
</feature>
<feature type="transmembrane region" description="Helical" evidence="7">
    <location>
        <begin position="460"/>
        <end position="482"/>
    </location>
</feature>
<comment type="subcellular location">
    <subcellularLocation>
        <location evidence="1">Cell membrane</location>
        <topology evidence="1">Multi-pass membrane protein</topology>
    </subcellularLocation>
</comment>
<dbReference type="AlphaFoldDB" id="A0AAP3XQW4"/>
<keyword evidence="3" id="KW-1003">Cell membrane</keyword>
<feature type="transmembrane region" description="Helical" evidence="7">
    <location>
        <begin position="426"/>
        <end position="448"/>
    </location>
</feature>
<evidence type="ECO:0000256" key="5">
    <source>
        <dbReference type="ARBA" id="ARBA00022989"/>
    </source>
</evidence>
<dbReference type="Pfam" id="PF00497">
    <property type="entry name" value="SBP_bac_3"/>
    <property type="match status" value="1"/>
</dbReference>
<evidence type="ECO:0000259" key="9">
    <source>
        <dbReference type="SMART" id="SM00062"/>
    </source>
</evidence>
<feature type="chain" id="PRO_5042864278" evidence="8">
    <location>
        <begin position="27"/>
        <end position="518"/>
    </location>
</feature>
<dbReference type="SUPFAM" id="SSF53850">
    <property type="entry name" value="Periplasmic binding protein-like II"/>
    <property type="match status" value="1"/>
</dbReference>
<proteinExistence type="inferred from homology"/>
<dbReference type="Proteomes" id="UP001301140">
    <property type="component" value="Unassembled WGS sequence"/>
</dbReference>
<evidence type="ECO:0000256" key="7">
    <source>
        <dbReference type="SAM" id="Phobius"/>
    </source>
</evidence>
<dbReference type="InterPro" id="IPR001638">
    <property type="entry name" value="Solute-binding_3/MltF_N"/>
</dbReference>
<feature type="domain" description="Solute-binding protein family 3/N-terminal" evidence="9">
    <location>
        <begin position="60"/>
        <end position="283"/>
    </location>
</feature>
<feature type="transmembrane region" description="Helical" evidence="7">
    <location>
        <begin position="293"/>
        <end position="314"/>
    </location>
</feature>
<evidence type="ECO:0000256" key="2">
    <source>
        <dbReference type="ARBA" id="ARBA00008193"/>
    </source>
</evidence>
<evidence type="ECO:0000313" key="11">
    <source>
        <dbReference type="Proteomes" id="UP001301140"/>
    </source>
</evidence>
<reference evidence="10 11" key="1">
    <citation type="submission" date="2023-03" db="EMBL/GenBank/DDBJ databases">
        <title>YIM 152171 draft genome.</title>
        <authorList>
            <person name="Yang Z."/>
        </authorList>
    </citation>
    <scope>NUCLEOTIDE SEQUENCE [LARGE SCALE GENOMIC DNA]</scope>
    <source>
        <strain evidence="10 11">YIM 152171</strain>
    </source>
</reference>
<dbReference type="GO" id="GO:0005886">
    <property type="term" value="C:plasma membrane"/>
    <property type="evidence" value="ECO:0007669"/>
    <property type="project" value="UniProtKB-SubCell"/>
</dbReference>
<feature type="transmembrane region" description="Helical" evidence="7">
    <location>
        <begin position="321"/>
        <end position="342"/>
    </location>
</feature>
<organism evidence="10 11">
    <name type="scientific">Marinimicrococcus flavescens</name>
    <dbReference type="NCBI Taxonomy" id="3031815"/>
    <lineage>
        <taxon>Bacteria</taxon>
        <taxon>Pseudomonadati</taxon>
        <taxon>Pseudomonadota</taxon>
        <taxon>Alphaproteobacteria</taxon>
        <taxon>Geminicoccales</taxon>
        <taxon>Geminicoccaceae</taxon>
        <taxon>Marinimicrococcus</taxon>
    </lineage>
</organism>
<evidence type="ECO:0000256" key="4">
    <source>
        <dbReference type="ARBA" id="ARBA00022692"/>
    </source>
</evidence>
<name>A0AAP3XQW4_9PROT</name>
<gene>
    <name evidence="10" type="ORF">PZ740_05020</name>
</gene>
<evidence type="ECO:0000256" key="1">
    <source>
        <dbReference type="ARBA" id="ARBA00004651"/>
    </source>
</evidence>
<keyword evidence="11" id="KW-1185">Reference proteome</keyword>